<evidence type="ECO:0000313" key="3">
    <source>
        <dbReference type="EMBL" id="HJB74970.1"/>
    </source>
</evidence>
<reference evidence="3" key="1">
    <citation type="journal article" date="2021" name="PeerJ">
        <title>Extensive microbial diversity within the chicken gut microbiome revealed by metagenomics and culture.</title>
        <authorList>
            <person name="Gilroy R."/>
            <person name="Ravi A."/>
            <person name="Getino M."/>
            <person name="Pursley I."/>
            <person name="Horton D.L."/>
            <person name="Alikhan N.F."/>
            <person name="Baker D."/>
            <person name="Gharbi K."/>
            <person name="Hall N."/>
            <person name="Watson M."/>
            <person name="Adriaenssens E.M."/>
            <person name="Foster-Nyarko E."/>
            <person name="Jarju S."/>
            <person name="Secka A."/>
            <person name="Antonio M."/>
            <person name="Oren A."/>
            <person name="Chaudhuri R.R."/>
            <person name="La Ragione R."/>
            <person name="Hildebrand F."/>
            <person name="Pallen M.J."/>
        </authorList>
    </citation>
    <scope>NUCLEOTIDE SEQUENCE</scope>
    <source>
        <strain evidence="3">CHK188-16595</strain>
    </source>
</reference>
<gene>
    <name evidence="3" type="ORF">IAA37_04760</name>
</gene>
<comment type="caution">
    <text evidence="3">The sequence shown here is derived from an EMBL/GenBank/DDBJ whole genome shotgun (WGS) entry which is preliminary data.</text>
</comment>
<dbReference type="Proteomes" id="UP000823877">
    <property type="component" value="Unassembled WGS sequence"/>
</dbReference>
<feature type="chain" id="PRO_5038800588" description="Lipoprotein" evidence="2">
    <location>
        <begin position="23"/>
        <end position="163"/>
    </location>
</feature>
<dbReference type="AlphaFoldDB" id="A0A9D2S9Z4"/>
<protein>
    <recommendedName>
        <fullName evidence="5">Lipoprotein</fullName>
    </recommendedName>
</protein>
<accession>A0A9D2S9Z4</accession>
<evidence type="ECO:0008006" key="5">
    <source>
        <dbReference type="Google" id="ProtNLM"/>
    </source>
</evidence>
<dbReference type="EMBL" id="DWXN01000010">
    <property type="protein sequence ID" value="HJB74970.1"/>
    <property type="molecule type" value="Genomic_DNA"/>
</dbReference>
<feature type="signal peptide" evidence="2">
    <location>
        <begin position="1"/>
        <end position="22"/>
    </location>
</feature>
<name>A0A9D2S9Z4_9FIRM</name>
<feature type="compositionally biased region" description="Low complexity" evidence="1">
    <location>
        <begin position="143"/>
        <end position="163"/>
    </location>
</feature>
<keyword evidence="2" id="KW-0732">Signal</keyword>
<proteinExistence type="predicted"/>
<dbReference type="PROSITE" id="PS51257">
    <property type="entry name" value="PROKAR_LIPOPROTEIN"/>
    <property type="match status" value="1"/>
</dbReference>
<evidence type="ECO:0000256" key="2">
    <source>
        <dbReference type="SAM" id="SignalP"/>
    </source>
</evidence>
<evidence type="ECO:0000256" key="1">
    <source>
        <dbReference type="SAM" id="MobiDB-lite"/>
    </source>
</evidence>
<evidence type="ECO:0000313" key="4">
    <source>
        <dbReference type="Proteomes" id="UP000823877"/>
    </source>
</evidence>
<reference evidence="3" key="2">
    <citation type="submission" date="2021-04" db="EMBL/GenBank/DDBJ databases">
        <authorList>
            <person name="Gilroy R."/>
        </authorList>
    </citation>
    <scope>NUCLEOTIDE SEQUENCE</scope>
    <source>
        <strain evidence="3">CHK188-16595</strain>
    </source>
</reference>
<feature type="region of interest" description="Disordered" evidence="1">
    <location>
        <begin position="131"/>
        <end position="163"/>
    </location>
</feature>
<organism evidence="3 4">
    <name type="scientific">Candidatus Eubacterium faecale</name>
    <dbReference type="NCBI Taxonomy" id="2838568"/>
    <lineage>
        <taxon>Bacteria</taxon>
        <taxon>Bacillati</taxon>
        <taxon>Bacillota</taxon>
        <taxon>Clostridia</taxon>
        <taxon>Eubacteriales</taxon>
        <taxon>Eubacteriaceae</taxon>
        <taxon>Eubacterium</taxon>
    </lineage>
</organism>
<sequence>MKKTRYIAVLLMLVAAVSVLFAACSGDDSTNITTDDAVIKEAQAVDLIKSYSTAELGLPGAWSDYNFAGYNNSGVKVEDGEHDGYYVEVRIGNKIENDDGTLDFDIVGHYLISYDGQTILKYDPENETYTPLSEVQAAAETGSETQASVSQTVSQTESSSAAN</sequence>